<dbReference type="CDD" id="cd02508">
    <property type="entry name" value="ADP_Glucose_PP"/>
    <property type="match status" value="1"/>
</dbReference>
<keyword evidence="7" id="KW-0119">Carbohydrate metabolism</keyword>
<dbReference type="CDD" id="cd04651">
    <property type="entry name" value="LbH_G1P_AT_C"/>
    <property type="match status" value="1"/>
</dbReference>
<evidence type="ECO:0000256" key="5">
    <source>
        <dbReference type="ARBA" id="ARBA00022741"/>
    </source>
</evidence>
<comment type="caution">
    <text evidence="10">The sequence shown here is derived from an EMBL/GenBank/DDBJ whole genome shotgun (WGS) entry which is preliminary data.</text>
</comment>
<dbReference type="EC" id="2.7.7.27" evidence="8"/>
<dbReference type="Gene3D" id="3.90.550.10">
    <property type="entry name" value="Spore Coat Polysaccharide Biosynthesis Protein SpsA, Chain A"/>
    <property type="match status" value="1"/>
</dbReference>
<dbReference type="EMBL" id="MFIX01000193">
    <property type="protein sequence ID" value="OGG02174.1"/>
    <property type="molecule type" value="Genomic_DNA"/>
</dbReference>
<comment type="similarity">
    <text evidence="1">Belongs to the bacterial/plant glucose-1-phosphate adenylyltransferase family.</text>
</comment>
<dbReference type="NCBIfam" id="TIGR02091">
    <property type="entry name" value="glgC"/>
    <property type="match status" value="1"/>
</dbReference>
<dbReference type="PANTHER" id="PTHR43523:SF12">
    <property type="entry name" value="GLUCOSE-1-PHOSPHATE ADENYLYLTRANSFERASE LARGE SUBUNIT 1, CHLOROPLASTIC-RELATED"/>
    <property type="match status" value="1"/>
</dbReference>
<feature type="domain" description="Nucleotidyl transferase" evidence="9">
    <location>
        <begin position="8"/>
        <end position="275"/>
    </location>
</feature>
<dbReference type="SUPFAM" id="SSF51161">
    <property type="entry name" value="Trimeric LpxA-like enzymes"/>
    <property type="match status" value="1"/>
</dbReference>
<dbReference type="PANTHER" id="PTHR43523">
    <property type="entry name" value="GLUCOSE-1-PHOSPHATE ADENYLYLTRANSFERASE-RELATED"/>
    <property type="match status" value="1"/>
</dbReference>
<dbReference type="InterPro" id="IPR029044">
    <property type="entry name" value="Nucleotide-diphossugar_trans"/>
</dbReference>
<dbReference type="Pfam" id="PF00483">
    <property type="entry name" value="NTP_transferase"/>
    <property type="match status" value="1"/>
</dbReference>
<evidence type="ECO:0000259" key="9">
    <source>
        <dbReference type="Pfam" id="PF00483"/>
    </source>
</evidence>
<dbReference type="Pfam" id="PF25247">
    <property type="entry name" value="LbH_GLGC"/>
    <property type="match status" value="1"/>
</dbReference>
<dbReference type="GO" id="GO:0005524">
    <property type="term" value="F:ATP binding"/>
    <property type="evidence" value="ECO:0007669"/>
    <property type="project" value="UniProtKB-KW"/>
</dbReference>
<sequence>METKDTLAVILGGGRGTRLAPLTLARCKPAINLAGKFRLIDIPVSNCINSGVLKIFVMTQFLSAGLHRHLFQTYRFDRFSDGFVEVLAAEQTPTNMNWFQGTADAIRQSLRYIAEWNIKYVLILSGDQLYSMDYRHLLSYHEEKGAEVTVSTLPAPPEDVYRMGIMQINKVGRIVNFVEKPKDPEVQARLETDPGFMKQFGVEARGRKHLGSMGVYVFNRDTLIEMLGEQKYTDFGREVIPEATHSRKVFAYVFDGFWEDIGTIESYYKVNLSLTDPVPPFNFYNEDWPIFTHPRSLPGVKVVRGKIDRAILCEGSIVSDAEITRSVIGIRQVIRSGARLRDSLVLGADYYDTPGKLAEGFRRNDGEVPTGIGHNVEIEGAIIDKNTRIGDGVVIRSKAGEPDHEGEGYYVRSGIVIIPRGVTIQPGRVI</sequence>
<name>A0A1F5YQ10_9BACT</name>
<evidence type="ECO:0000313" key="10">
    <source>
        <dbReference type="EMBL" id="OGG02174.1"/>
    </source>
</evidence>
<keyword evidence="4 10" id="KW-0548">Nucleotidyltransferase</keyword>
<keyword evidence="2" id="KW-0321">Glycogen metabolism</keyword>
<dbReference type="PROSITE" id="PS00809">
    <property type="entry name" value="ADP_GLC_PYROPHOSPH_2"/>
    <property type="match status" value="1"/>
</dbReference>
<dbReference type="STRING" id="1817867.A3F83_12390"/>
<keyword evidence="6" id="KW-0067">ATP-binding</keyword>
<dbReference type="InterPro" id="IPR005836">
    <property type="entry name" value="ADP_Glu_pyroP_CS"/>
</dbReference>
<evidence type="ECO:0000256" key="1">
    <source>
        <dbReference type="ARBA" id="ARBA00010443"/>
    </source>
</evidence>
<dbReference type="InterPro" id="IPR005835">
    <property type="entry name" value="NTP_transferase_dom"/>
</dbReference>
<evidence type="ECO:0000313" key="11">
    <source>
        <dbReference type="Proteomes" id="UP000179129"/>
    </source>
</evidence>
<dbReference type="GO" id="GO:0008878">
    <property type="term" value="F:glucose-1-phosphate adenylyltransferase activity"/>
    <property type="evidence" value="ECO:0007669"/>
    <property type="project" value="UniProtKB-UniRule"/>
</dbReference>
<proteinExistence type="inferred from homology"/>
<evidence type="ECO:0000256" key="8">
    <source>
        <dbReference type="NCBIfam" id="TIGR02091"/>
    </source>
</evidence>
<protein>
    <recommendedName>
        <fullName evidence="8">Glucose-1-phosphate adenylyltransferase</fullName>
        <ecNumber evidence="8">2.7.7.27</ecNumber>
    </recommendedName>
</protein>
<dbReference type="NCBIfam" id="NF002772">
    <property type="entry name" value="PRK02862.1"/>
    <property type="match status" value="1"/>
</dbReference>
<evidence type="ECO:0000256" key="2">
    <source>
        <dbReference type="ARBA" id="ARBA00022600"/>
    </source>
</evidence>
<accession>A0A1F5YQ10</accession>
<dbReference type="Proteomes" id="UP000179129">
    <property type="component" value="Unassembled WGS sequence"/>
</dbReference>
<dbReference type="AlphaFoldDB" id="A0A1F5YQ10"/>
<organism evidence="10 11">
    <name type="scientific">Candidatus Glassbacteria bacterium RIFCSPLOWO2_12_FULL_58_11</name>
    <dbReference type="NCBI Taxonomy" id="1817867"/>
    <lineage>
        <taxon>Bacteria</taxon>
        <taxon>Candidatus Glassiibacteriota</taxon>
    </lineage>
</organism>
<dbReference type="GO" id="GO:0005978">
    <property type="term" value="P:glycogen biosynthetic process"/>
    <property type="evidence" value="ECO:0007669"/>
    <property type="project" value="UniProtKB-UniRule"/>
</dbReference>
<dbReference type="InterPro" id="IPR011004">
    <property type="entry name" value="Trimer_LpxA-like_sf"/>
</dbReference>
<dbReference type="InterPro" id="IPR011831">
    <property type="entry name" value="ADP-Glc_PPase"/>
</dbReference>
<evidence type="ECO:0000256" key="6">
    <source>
        <dbReference type="ARBA" id="ARBA00022840"/>
    </source>
</evidence>
<evidence type="ECO:0000256" key="4">
    <source>
        <dbReference type="ARBA" id="ARBA00022695"/>
    </source>
</evidence>
<gene>
    <name evidence="10" type="ORF">A3F83_12390</name>
</gene>
<keyword evidence="5" id="KW-0547">Nucleotide-binding</keyword>
<evidence type="ECO:0000256" key="7">
    <source>
        <dbReference type="ARBA" id="ARBA00023277"/>
    </source>
</evidence>
<reference evidence="10 11" key="1">
    <citation type="journal article" date="2016" name="Nat. Commun.">
        <title>Thousands of microbial genomes shed light on interconnected biogeochemical processes in an aquifer system.</title>
        <authorList>
            <person name="Anantharaman K."/>
            <person name="Brown C.T."/>
            <person name="Hug L.A."/>
            <person name="Sharon I."/>
            <person name="Castelle C.J."/>
            <person name="Probst A.J."/>
            <person name="Thomas B.C."/>
            <person name="Singh A."/>
            <person name="Wilkins M.J."/>
            <person name="Karaoz U."/>
            <person name="Brodie E.L."/>
            <person name="Williams K.H."/>
            <person name="Hubbard S.S."/>
            <person name="Banfield J.F."/>
        </authorList>
    </citation>
    <scope>NUCLEOTIDE SEQUENCE [LARGE SCALE GENOMIC DNA]</scope>
</reference>
<dbReference type="SUPFAM" id="SSF53448">
    <property type="entry name" value="Nucleotide-diphospho-sugar transferases"/>
    <property type="match status" value="1"/>
</dbReference>
<dbReference type="Gene3D" id="2.160.10.10">
    <property type="entry name" value="Hexapeptide repeat proteins"/>
    <property type="match status" value="1"/>
</dbReference>
<keyword evidence="3 10" id="KW-0808">Transferase</keyword>
<evidence type="ECO:0000256" key="3">
    <source>
        <dbReference type="ARBA" id="ARBA00022679"/>
    </source>
</evidence>